<sequence length="112" mass="11719">MKRGQRGSVALIALSIAAIFALLAVGAFAYLYLQNSGSGASTLAPQEWSEEKAGVLKSLQTSKNPQPIAPPPEGKKLEVVGSLQTQTTAEAAEEPTPQDDAQKNDILKSLGN</sequence>
<gene>
    <name evidence="2" type="ORF">A2851_05625</name>
</gene>
<name>A0A1F6CW91_9BACT</name>
<accession>A0A1F6CW91</accession>
<dbReference type="EMBL" id="MFKT01000012">
    <property type="protein sequence ID" value="OGG53423.1"/>
    <property type="molecule type" value="Genomic_DNA"/>
</dbReference>
<evidence type="ECO:0000256" key="1">
    <source>
        <dbReference type="SAM" id="MobiDB-lite"/>
    </source>
</evidence>
<evidence type="ECO:0000313" key="3">
    <source>
        <dbReference type="Proteomes" id="UP000176863"/>
    </source>
</evidence>
<dbReference type="AlphaFoldDB" id="A0A1F6CW91"/>
<dbReference type="Proteomes" id="UP000176863">
    <property type="component" value="Unassembled WGS sequence"/>
</dbReference>
<comment type="caution">
    <text evidence="2">The sequence shown here is derived from an EMBL/GenBank/DDBJ whole genome shotgun (WGS) entry which is preliminary data.</text>
</comment>
<protein>
    <submittedName>
        <fullName evidence="2">Uncharacterized protein</fullName>
    </submittedName>
</protein>
<reference evidence="2 3" key="1">
    <citation type="journal article" date="2016" name="Nat. Commun.">
        <title>Thousands of microbial genomes shed light on interconnected biogeochemical processes in an aquifer system.</title>
        <authorList>
            <person name="Anantharaman K."/>
            <person name="Brown C.T."/>
            <person name="Hug L.A."/>
            <person name="Sharon I."/>
            <person name="Castelle C.J."/>
            <person name="Probst A.J."/>
            <person name="Thomas B.C."/>
            <person name="Singh A."/>
            <person name="Wilkins M.J."/>
            <person name="Karaoz U."/>
            <person name="Brodie E.L."/>
            <person name="Williams K.H."/>
            <person name="Hubbard S.S."/>
            <person name="Banfield J.F."/>
        </authorList>
    </citation>
    <scope>NUCLEOTIDE SEQUENCE [LARGE SCALE GENOMIC DNA]</scope>
</reference>
<organism evidence="2 3">
    <name type="scientific">Candidatus Kaiserbacteria bacterium RIFCSPHIGHO2_01_FULL_53_29</name>
    <dbReference type="NCBI Taxonomy" id="1798480"/>
    <lineage>
        <taxon>Bacteria</taxon>
        <taxon>Candidatus Kaiseribacteriota</taxon>
    </lineage>
</organism>
<dbReference type="STRING" id="1798480.A2851_05625"/>
<feature type="region of interest" description="Disordered" evidence="1">
    <location>
        <begin position="54"/>
        <end position="112"/>
    </location>
</feature>
<evidence type="ECO:0000313" key="2">
    <source>
        <dbReference type="EMBL" id="OGG53423.1"/>
    </source>
</evidence>
<proteinExistence type="predicted"/>